<gene>
    <name evidence="1" type="ORF">LNQ82_02715</name>
</gene>
<dbReference type="Proteomes" id="UP001056819">
    <property type="component" value="Chromosome"/>
</dbReference>
<protein>
    <submittedName>
        <fullName evidence="1">Uncharacterized protein</fullName>
    </submittedName>
</protein>
<organism evidence="1 2">
    <name type="scientific">Conchiformibius steedae DSM 2580</name>
    <dbReference type="NCBI Taxonomy" id="1121352"/>
    <lineage>
        <taxon>Bacteria</taxon>
        <taxon>Pseudomonadati</taxon>
        <taxon>Pseudomonadota</taxon>
        <taxon>Betaproteobacteria</taxon>
        <taxon>Neisseriales</taxon>
        <taxon>Neisseriaceae</taxon>
        <taxon>Conchiformibius</taxon>
    </lineage>
</organism>
<evidence type="ECO:0000313" key="1">
    <source>
        <dbReference type="EMBL" id="URD68092.1"/>
    </source>
</evidence>
<proteinExistence type="predicted"/>
<name>A0AAE9KYV4_9NEIS</name>
<reference evidence="1" key="1">
    <citation type="submission" date="2022-05" db="EMBL/GenBank/DDBJ databases">
        <title>Alysiella filiformis genome sequencing.</title>
        <authorList>
            <person name="Viehboeck T."/>
        </authorList>
    </citation>
    <scope>NUCLEOTIDE SEQUENCE</scope>
    <source>
        <strain evidence="1">DSM 2580</strain>
    </source>
</reference>
<dbReference type="RefSeq" id="WP_027021945.1">
    <property type="nucleotide sequence ID" value="NZ_CP097501.1"/>
</dbReference>
<sequence length="122" mass="13415">MLAYNIYNGFCKHLFDVGVEVYEVPFDLAAAALQKHLQGVSKAEAAAFLDGCDGGDFAADLLYYLNEQGSGYDWDKPDALVSLQSALDRVCADWLADAVSPRPRSTDFLRTAYLGCRRLIQA</sequence>
<accession>A0AAE9KYV4</accession>
<dbReference type="EMBL" id="CP097501">
    <property type="protein sequence ID" value="URD68092.1"/>
    <property type="molecule type" value="Genomic_DNA"/>
</dbReference>
<evidence type="ECO:0000313" key="2">
    <source>
        <dbReference type="Proteomes" id="UP001056819"/>
    </source>
</evidence>
<dbReference type="AlphaFoldDB" id="A0AAE9KYV4"/>